<dbReference type="Proteomes" id="UP000178127">
    <property type="component" value="Unassembled WGS sequence"/>
</dbReference>
<gene>
    <name evidence="1" type="ORF">A3D91_01705</name>
</gene>
<comment type="caution">
    <text evidence="1">The sequence shown here is derived from an EMBL/GenBank/DDBJ whole genome shotgun (WGS) entry which is preliminary data.</text>
</comment>
<evidence type="ECO:0000313" key="2">
    <source>
        <dbReference type="Proteomes" id="UP000178127"/>
    </source>
</evidence>
<organism evidence="1 2">
    <name type="scientific">candidate division WWE3 bacterium RIFCSPHIGHO2_02_FULL_38_14</name>
    <dbReference type="NCBI Taxonomy" id="1802620"/>
    <lineage>
        <taxon>Bacteria</taxon>
        <taxon>Katanobacteria</taxon>
    </lineage>
</organism>
<dbReference type="EMBL" id="MEVD01000004">
    <property type="protein sequence ID" value="OGC54241.1"/>
    <property type="molecule type" value="Genomic_DNA"/>
</dbReference>
<proteinExistence type="predicted"/>
<name>A0A1F4VAG1_UNCKA</name>
<evidence type="ECO:0000313" key="1">
    <source>
        <dbReference type="EMBL" id="OGC54241.1"/>
    </source>
</evidence>
<protein>
    <submittedName>
        <fullName evidence="1">Uncharacterized protein</fullName>
    </submittedName>
</protein>
<sequence>MIVKILTPEGRLHRQDRTSDKVAVYVLRAGVVRVEPDGQVLVFQGSTEGSEQVPLVCTFEVTLPPRRKGNPPEVIFSTESTAGKVALGGAVTITMPNGAQVRIIRPEKERRDAA</sequence>
<dbReference type="AlphaFoldDB" id="A0A1F4VAG1"/>
<accession>A0A1F4VAG1</accession>
<reference evidence="1 2" key="1">
    <citation type="journal article" date="2016" name="Nat. Commun.">
        <title>Thousands of microbial genomes shed light on interconnected biogeochemical processes in an aquifer system.</title>
        <authorList>
            <person name="Anantharaman K."/>
            <person name="Brown C.T."/>
            <person name="Hug L.A."/>
            <person name="Sharon I."/>
            <person name="Castelle C.J."/>
            <person name="Probst A.J."/>
            <person name="Thomas B.C."/>
            <person name="Singh A."/>
            <person name="Wilkins M.J."/>
            <person name="Karaoz U."/>
            <person name="Brodie E.L."/>
            <person name="Williams K.H."/>
            <person name="Hubbard S.S."/>
            <person name="Banfield J.F."/>
        </authorList>
    </citation>
    <scope>NUCLEOTIDE SEQUENCE [LARGE SCALE GENOMIC DNA]</scope>
</reference>